<comment type="similarity">
    <text evidence="1">Belongs to the 4-hydroxybenzoyl-CoA thioesterase family.</text>
</comment>
<evidence type="ECO:0000313" key="3">
    <source>
        <dbReference type="EMBL" id="TGD74308.1"/>
    </source>
</evidence>
<reference evidence="3 4" key="1">
    <citation type="submission" date="2019-04" db="EMBL/GenBank/DDBJ databases">
        <title>Taxonomy of novel Haliea sp. from mangrove soil of West Coast of India.</title>
        <authorList>
            <person name="Verma A."/>
            <person name="Kumar P."/>
            <person name="Krishnamurthi S."/>
        </authorList>
    </citation>
    <scope>NUCLEOTIDE SEQUENCE [LARGE SCALE GENOMIC DNA]</scope>
    <source>
        <strain evidence="3 4">SAOS-164</strain>
    </source>
</reference>
<accession>A0A4Z0M4L0</accession>
<keyword evidence="2" id="KW-0378">Hydrolase</keyword>
<dbReference type="GO" id="GO:0047617">
    <property type="term" value="F:fatty acyl-CoA hydrolase activity"/>
    <property type="evidence" value="ECO:0007669"/>
    <property type="project" value="TreeGrafter"/>
</dbReference>
<protein>
    <submittedName>
        <fullName evidence="3">Acyl-CoA thioesterase</fullName>
    </submittedName>
</protein>
<dbReference type="Gene3D" id="3.10.129.10">
    <property type="entry name" value="Hotdog Thioesterase"/>
    <property type="match status" value="1"/>
</dbReference>
<evidence type="ECO:0000256" key="1">
    <source>
        <dbReference type="ARBA" id="ARBA00005953"/>
    </source>
</evidence>
<comment type="caution">
    <text evidence="3">The sequence shown here is derived from an EMBL/GenBank/DDBJ whole genome shotgun (WGS) entry which is preliminary data.</text>
</comment>
<dbReference type="Pfam" id="PF13279">
    <property type="entry name" value="4HBT_2"/>
    <property type="match status" value="1"/>
</dbReference>
<evidence type="ECO:0000256" key="2">
    <source>
        <dbReference type="ARBA" id="ARBA00022801"/>
    </source>
</evidence>
<evidence type="ECO:0000313" key="4">
    <source>
        <dbReference type="Proteomes" id="UP000298050"/>
    </source>
</evidence>
<dbReference type="OrthoDB" id="9799036at2"/>
<dbReference type="CDD" id="cd00586">
    <property type="entry name" value="4HBT"/>
    <property type="match status" value="1"/>
</dbReference>
<organism evidence="3 4">
    <name type="scientific">Mangrovimicrobium sediminis</name>
    <dbReference type="NCBI Taxonomy" id="2562682"/>
    <lineage>
        <taxon>Bacteria</taxon>
        <taxon>Pseudomonadati</taxon>
        <taxon>Pseudomonadota</taxon>
        <taxon>Gammaproteobacteria</taxon>
        <taxon>Cellvibrionales</taxon>
        <taxon>Halieaceae</taxon>
        <taxon>Mangrovimicrobium</taxon>
    </lineage>
</organism>
<dbReference type="RefSeq" id="WP_135443125.1">
    <property type="nucleotide sequence ID" value="NZ_SRLE01000006.1"/>
</dbReference>
<dbReference type="PANTHER" id="PTHR31793">
    <property type="entry name" value="4-HYDROXYBENZOYL-COA THIOESTERASE FAMILY MEMBER"/>
    <property type="match status" value="1"/>
</dbReference>
<dbReference type="SUPFAM" id="SSF54637">
    <property type="entry name" value="Thioesterase/thiol ester dehydrase-isomerase"/>
    <property type="match status" value="1"/>
</dbReference>
<name>A0A4Z0M4L0_9GAMM</name>
<dbReference type="AlphaFoldDB" id="A0A4Z0M4L0"/>
<keyword evidence="4" id="KW-1185">Reference proteome</keyword>
<dbReference type="PANTHER" id="PTHR31793:SF27">
    <property type="entry name" value="NOVEL THIOESTERASE SUPERFAMILY DOMAIN AND SAPOSIN A-TYPE DOMAIN CONTAINING PROTEIN (0610012H03RIK)"/>
    <property type="match status" value="1"/>
</dbReference>
<proteinExistence type="inferred from homology"/>
<dbReference type="EMBL" id="SRLE01000006">
    <property type="protein sequence ID" value="TGD74308.1"/>
    <property type="molecule type" value="Genomic_DNA"/>
</dbReference>
<gene>
    <name evidence="3" type="ORF">E4634_09320</name>
</gene>
<dbReference type="Proteomes" id="UP000298050">
    <property type="component" value="Unassembled WGS sequence"/>
</dbReference>
<dbReference type="InterPro" id="IPR050563">
    <property type="entry name" value="4-hydroxybenzoyl-CoA_TE"/>
</dbReference>
<dbReference type="InterPro" id="IPR029069">
    <property type="entry name" value="HotDog_dom_sf"/>
</dbReference>
<sequence>MTENSLPDPGLRENYRWYLALNTRWMDNDVYGHINNVTYYSYFDTVANTFLIRECGLDIHGGGSVGYVVHSECHYKSALAFPQHLEGGLRVNRIGTSSVQYGIAIFHAGSQQASAHGTFTHVFVDRDNERPTPIEGRLREGLERLRVGD</sequence>